<dbReference type="InterPro" id="IPR025178">
    <property type="entry name" value="Lnb_N"/>
</dbReference>
<feature type="domain" description="Lnb-like transmembrane" evidence="4">
    <location>
        <begin position="258"/>
        <end position="369"/>
    </location>
</feature>
<feature type="transmembrane region" description="Helical" evidence="1">
    <location>
        <begin position="248"/>
        <end position="268"/>
    </location>
</feature>
<gene>
    <name evidence="5" type="ORF">DZC52_02380</name>
</gene>
<feature type="chain" id="PRO_5017781924" evidence="2">
    <location>
        <begin position="22"/>
        <end position="384"/>
    </location>
</feature>
<feature type="transmembrane region" description="Helical" evidence="1">
    <location>
        <begin position="355"/>
        <end position="374"/>
    </location>
</feature>
<dbReference type="OrthoDB" id="319167at2"/>
<evidence type="ECO:0000313" key="6">
    <source>
        <dbReference type="Proteomes" id="UP000260351"/>
    </source>
</evidence>
<protein>
    <submittedName>
        <fullName evidence="5">DUF4105 domain-containing protein</fullName>
    </submittedName>
</protein>
<evidence type="ECO:0000256" key="1">
    <source>
        <dbReference type="SAM" id="Phobius"/>
    </source>
</evidence>
<keyword evidence="1" id="KW-0472">Membrane</keyword>
<evidence type="ECO:0000313" key="5">
    <source>
        <dbReference type="EMBL" id="RFF32329.1"/>
    </source>
</evidence>
<reference evidence="5 6" key="1">
    <citation type="submission" date="2018-08" db="EMBL/GenBank/DDBJ databases">
        <title>Wenzhouxiangella salilacus sp. nov., a novel bacterium isolated from a saline lake in Xinjiang Province, China.</title>
        <authorList>
            <person name="Han S."/>
        </authorList>
    </citation>
    <scope>NUCLEOTIDE SEQUENCE [LARGE SCALE GENOMIC DNA]</scope>
    <source>
        <strain evidence="5 6">XDB06</strain>
    </source>
</reference>
<dbReference type="AlphaFoldDB" id="A0A3E1KC94"/>
<feature type="domain" description="Lnb N-terminal periplasmic" evidence="3">
    <location>
        <begin position="25"/>
        <end position="159"/>
    </location>
</feature>
<dbReference type="InterPro" id="IPR057436">
    <property type="entry name" value="5TMH_Lnb"/>
</dbReference>
<dbReference type="EMBL" id="QUZK01000012">
    <property type="protein sequence ID" value="RFF32329.1"/>
    <property type="molecule type" value="Genomic_DNA"/>
</dbReference>
<accession>A0A3E1KC94</accession>
<dbReference type="Pfam" id="PF25221">
    <property type="entry name" value="5TMH_Lnb"/>
    <property type="match status" value="1"/>
</dbReference>
<comment type="caution">
    <text evidence="5">The sequence shown here is derived from an EMBL/GenBank/DDBJ whole genome shotgun (WGS) entry which is preliminary data.</text>
</comment>
<dbReference type="RefSeq" id="WP_116649511.1">
    <property type="nucleotide sequence ID" value="NZ_QUZK01000012.1"/>
</dbReference>
<keyword evidence="1" id="KW-1133">Transmembrane helix</keyword>
<keyword evidence="1" id="KW-0812">Transmembrane</keyword>
<proteinExistence type="predicted"/>
<evidence type="ECO:0000259" key="3">
    <source>
        <dbReference type="Pfam" id="PF13387"/>
    </source>
</evidence>
<feature type="signal peptide" evidence="2">
    <location>
        <begin position="1"/>
        <end position="21"/>
    </location>
</feature>
<organism evidence="5 6">
    <name type="scientific">Wenzhouxiangella sediminis</name>
    <dbReference type="NCBI Taxonomy" id="1792836"/>
    <lineage>
        <taxon>Bacteria</taxon>
        <taxon>Pseudomonadati</taxon>
        <taxon>Pseudomonadota</taxon>
        <taxon>Gammaproteobacteria</taxon>
        <taxon>Chromatiales</taxon>
        <taxon>Wenzhouxiangellaceae</taxon>
        <taxon>Wenzhouxiangella</taxon>
    </lineage>
</organism>
<evidence type="ECO:0000259" key="4">
    <source>
        <dbReference type="Pfam" id="PF25221"/>
    </source>
</evidence>
<feature type="transmembrane region" description="Helical" evidence="1">
    <location>
        <begin position="280"/>
        <end position="297"/>
    </location>
</feature>
<feature type="transmembrane region" description="Helical" evidence="1">
    <location>
        <begin position="331"/>
        <end position="349"/>
    </location>
</feature>
<sequence>MFHRLLLALVLCQGLSLSAQAQEAWLVTYGPGQEVWERFGHNALWLRDAELGLDHVYSFGYFEMDRPGFYTDFARGIMKYFGSVATPEEEFAFYRMRDRSIRIQQLNLDAGQIRQMHGLLHENVFPIPQYYDYDYFFNNCSTWLRDLIDRVVDGQVRQQLDRQPARLNFRDHIRRYNQSRLELHAGLMLLLGPMIDQPRTAWEEGFVPEALARSIAGVSIDGEPLVGESETLYVSRSHDVPLEPSLQWWSYGLVSVLAALLVAVALRFEKGFWSALPWRAAALATGGAGILVLLMWFGTGHEVIDGNRVLLLLNPAWLLMLLPLPRLATAALWWLLLAAAAAGAVLLAWPGGPQYRPEVVFGLAPLLAVMLWVARSRYSARTRS</sequence>
<dbReference type="Pfam" id="PF13387">
    <property type="entry name" value="Lnb_N"/>
    <property type="match status" value="1"/>
</dbReference>
<dbReference type="Proteomes" id="UP000260351">
    <property type="component" value="Unassembled WGS sequence"/>
</dbReference>
<evidence type="ECO:0000256" key="2">
    <source>
        <dbReference type="SAM" id="SignalP"/>
    </source>
</evidence>
<keyword evidence="6" id="KW-1185">Reference proteome</keyword>
<keyword evidence="2" id="KW-0732">Signal</keyword>
<name>A0A3E1KC94_9GAMM</name>